<sequence length="60" mass="6771">MSPELYGKGAKENVQDLDGSNMVGRKISVKLYTVPTVYSVHPRPRRNRIKANKARVTSQK</sequence>
<reference evidence="2" key="1">
    <citation type="submission" date="2019-12" db="EMBL/GenBank/DDBJ databases">
        <title>Genome sequencing and annotation of Brassica cretica.</title>
        <authorList>
            <person name="Studholme D.J."/>
            <person name="Sarris P."/>
        </authorList>
    </citation>
    <scope>NUCLEOTIDE SEQUENCE</scope>
    <source>
        <strain evidence="2">PFS-109/04</strain>
        <tissue evidence="2">Leaf</tissue>
    </source>
</reference>
<accession>A0A3N6S5Q9</accession>
<dbReference type="AlphaFoldDB" id="A0A3N6S5Q9"/>
<proteinExistence type="predicted"/>
<reference evidence="1" key="2">
    <citation type="submission" date="2019-12" db="EMBL/GenBank/DDBJ databases">
        <title>Genome sequencing and annotation of Brassica cretica.</title>
        <authorList>
            <person name="Studholme D.J."/>
            <person name="Sarris P.F."/>
        </authorList>
    </citation>
    <scope>NUCLEOTIDE SEQUENCE</scope>
    <source>
        <strain evidence="1">PFS-001/15</strain>
        <tissue evidence="1">Leaf</tissue>
    </source>
</reference>
<dbReference type="EMBL" id="QGKW02002228">
    <property type="protein sequence ID" value="KAF2536709.1"/>
    <property type="molecule type" value="Genomic_DNA"/>
</dbReference>
<gene>
    <name evidence="1" type="ORF">F2Q68_00023178</name>
    <name evidence="2" type="ORF">F2Q69_00045400</name>
</gene>
<dbReference type="Proteomes" id="UP000712281">
    <property type="component" value="Unassembled WGS sequence"/>
</dbReference>
<evidence type="ECO:0000313" key="2">
    <source>
        <dbReference type="EMBL" id="KAF3503896.1"/>
    </source>
</evidence>
<protein>
    <submittedName>
        <fullName evidence="2">Uncharacterized protein</fullName>
    </submittedName>
</protein>
<name>A0A3N6S5Q9_BRACR</name>
<dbReference type="OrthoDB" id="1085271at2759"/>
<comment type="caution">
    <text evidence="2">The sequence shown here is derived from an EMBL/GenBank/DDBJ whole genome shotgun (WGS) entry which is preliminary data.</text>
</comment>
<evidence type="ECO:0000313" key="1">
    <source>
        <dbReference type="EMBL" id="KAF2536709.1"/>
    </source>
</evidence>
<dbReference type="Proteomes" id="UP000712600">
    <property type="component" value="Unassembled WGS sequence"/>
</dbReference>
<organism evidence="2 3">
    <name type="scientific">Brassica cretica</name>
    <name type="common">Mustard</name>
    <dbReference type="NCBI Taxonomy" id="69181"/>
    <lineage>
        <taxon>Eukaryota</taxon>
        <taxon>Viridiplantae</taxon>
        <taxon>Streptophyta</taxon>
        <taxon>Embryophyta</taxon>
        <taxon>Tracheophyta</taxon>
        <taxon>Spermatophyta</taxon>
        <taxon>Magnoliopsida</taxon>
        <taxon>eudicotyledons</taxon>
        <taxon>Gunneridae</taxon>
        <taxon>Pentapetalae</taxon>
        <taxon>rosids</taxon>
        <taxon>malvids</taxon>
        <taxon>Brassicales</taxon>
        <taxon>Brassicaceae</taxon>
        <taxon>Brassiceae</taxon>
        <taxon>Brassica</taxon>
    </lineage>
</organism>
<evidence type="ECO:0000313" key="3">
    <source>
        <dbReference type="Proteomes" id="UP000712600"/>
    </source>
</evidence>
<dbReference type="EMBL" id="QGKX02001621">
    <property type="protein sequence ID" value="KAF3503896.1"/>
    <property type="molecule type" value="Genomic_DNA"/>
</dbReference>